<dbReference type="Proteomes" id="UP000305906">
    <property type="component" value="Unassembled WGS sequence"/>
</dbReference>
<organism evidence="1 2">
    <name type="scientific">Streptomyces montanus</name>
    <dbReference type="NCBI Taxonomy" id="2580423"/>
    <lineage>
        <taxon>Bacteria</taxon>
        <taxon>Bacillati</taxon>
        <taxon>Actinomycetota</taxon>
        <taxon>Actinomycetes</taxon>
        <taxon>Kitasatosporales</taxon>
        <taxon>Streptomycetaceae</taxon>
        <taxon>Streptomyces</taxon>
    </lineage>
</organism>
<sequence>TPGAVAGWDAETGLEAARRAVRGRTAPAPAPWPVRGAHVVDLFPPPHPALNWGGEDLLTEVLAIDPTATGTALTEAPADPAGFVAGILRRAEGSALVVAVHDAELYPWQAELRDALLAGRPDAVRVSTGLPEAGDADGVLSSYGRGRVNLRAVAEVLVGG</sequence>
<reference evidence="1 2" key="1">
    <citation type="submission" date="2019-05" db="EMBL/GenBank/DDBJ databases">
        <title>Streptomyces sp. NEAU-C151, a novel actinomycete isolated from soil.</title>
        <authorList>
            <person name="Han L."/>
            <person name="Jiang H."/>
        </authorList>
    </citation>
    <scope>NUCLEOTIDE SEQUENCE [LARGE SCALE GENOMIC DNA]</scope>
    <source>
        <strain evidence="1 2">NEAU-C151</strain>
    </source>
</reference>
<accession>A0A5R9FB51</accession>
<keyword evidence="2" id="KW-1185">Reference proteome</keyword>
<protein>
    <submittedName>
        <fullName evidence="1">Sugar hydrolase</fullName>
    </submittedName>
</protein>
<feature type="non-terminal residue" evidence="1">
    <location>
        <position position="1"/>
    </location>
</feature>
<name>A0A5R9FB51_9ACTN</name>
<dbReference type="AlphaFoldDB" id="A0A5R9FB51"/>
<gene>
    <name evidence="1" type="ORF">FE633_42005</name>
</gene>
<evidence type="ECO:0000313" key="1">
    <source>
        <dbReference type="EMBL" id="TLS40331.1"/>
    </source>
</evidence>
<dbReference type="EMBL" id="VBZC01000081">
    <property type="protein sequence ID" value="TLS40331.1"/>
    <property type="molecule type" value="Genomic_DNA"/>
</dbReference>
<comment type="caution">
    <text evidence="1">The sequence shown here is derived from an EMBL/GenBank/DDBJ whole genome shotgun (WGS) entry which is preliminary data.</text>
</comment>
<keyword evidence="1" id="KW-0378">Hydrolase</keyword>
<evidence type="ECO:0000313" key="2">
    <source>
        <dbReference type="Proteomes" id="UP000305906"/>
    </source>
</evidence>
<dbReference type="GO" id="GO:0016787">
    <property type="term" value="F:hydrolase activity"/>
    <property type="evidence" value="ECO:0007669"/>
    <property type="project" value="UniProtKB-KW"/>
</dbReference>
<proteinExistence type="predicted"/>